<evidence type="ECO:0000313" key="2">
    <source>
        <dbReference type="EMBL" id="CAH1782145.1"/>
    </source>
</evidence>
<keyword evidence="3" id="KW-1185">Reference proteome</keyword>
<gene>
    <name evidence="2" type="ORF">OFUS_LOCUS8624</name>
</gene>
<evidence type="ECO:0000256" key="1">
    <source>
        <dbReference type="PROSITE-ProRule" id="PRU00196"/>
    </source>
</evidence>
<name>A0A8J1YD23_OWEFU</name>
<protein>
    <submittedName>
        <fullName evidence="2">Uncharacterized protein</fullName>
    </submittedName>
</protein>
<dbReference type="InterPro" id="IPR001190">
    <property type="entry name" value="SRCR"/>
</dbReference>
<proteinExistence type="predicted"/>
<reference evidence="2" key="1">
    <citation type="submission" date="2022-03" db="EMBL/GenBank/DDBJ databases">
        <authorList>
            <person name="Martin C."/>
        </authorList>
    </citation>
    <scope>NUCLEOTIDE SEQUENCE</scope>
</reference>
<evidence type="ECO:0000313" key="3">
    <source>
        <dbReference type="Proteomes" id="UP000749559"/>
    </source>
</evidence>
<accession>A0A8J1YD23</accession>
<dbReference type="EMBL" id="CAIIXF020000004">
    <property type="protein sequence ID" value="CAH1782145.1"/>
    <property type="molecule type" value="Genomic_DNA"/>
</dbReference>
<dbReference type="SUPFAM" id="SSF56487">
    <property type="entry name" value="SRCR-like"/>
    <property type="match status" value="1"/>
</dbReference>
<dbReference type="InterPro" id="IPR036772">
    <property type="entry name" value="SRCR-like_dom_sf"/>
</dbReference>
<dbReference type="GO" id="GO:0016020">
    <property type="term" value="C:membrane"/>
    <property type="evidence" value="ECO:0007669"/>
    <property type="project" value="InterPro"/>
</dbReference>
<dbReference type="PROSITE" id="PS50287">
    <property type="entry name" value="SRCR_2"/>
    <property type="match status" value="1"/>
</dbReference>
<keyword evidence="1" id="KW-1015">Disulfide bond</keyword>
<dbReference type="Pfam" id="PF00530">
    <property type="entry name" value="SRCR"/>
    <property type="match status" value="1"/>
</dbReference>
<feature type="non-terminal residue" evidence="2">
    <location>
        <position position="1"/>
    </location>
</feature>
<organism evidence="2 3">
    <name type="scientific">Owenia fusiformis</name>
    <name type="common">Polychaete worm</name>
    <dbReference type="NCBI Taxonomy" id="6347"/>
    <lineage>
        <taxon>Eukaryota</taxon>
        <taxon>Metazoa</taxon>
        <taxon>Spiralia</taxon>
        <taxon>Lophotrochozoa</taxon>
        <taxon>Annelida</taxon>
        <taxon>Polychaeta</taxon>
        <taxon>Sedentaria</taxon>
        <taxon>Canalipalpata</taxon>
        <taxon>Sabellida</taxon>
        <taxon>Oweniida</taxon>
        <taxon>Oweniidae</taxon>
        <taxon>Owenia</taxon>
    </lineage>
</organism>
<sequence>ERYIMTDDQTNNFAHFGAGHNLNDVIVMSDVQCNGDEHHLSECSYNHGLNISCEGHKRVTVFCELRIETLKKKINRIKIEETLITVGKLEPRYFCVDKIHATGIMYAVCRQKSQQIKDIRLMNLSVLSRSEPAFIAADCRGGEESILECNSHLVPVCTRSLAIVKCMH</sequence>
<comment type="caution">
    <text evidence="1">Lacks conserved residue(s) required for the propagation of feature annotation.</text>
</comment>
<feature type="disulfide bond" evidence="1">
    <location>
        <begin position="33"/>
        <end position="43"/>
    </location>
</feature>
<dbReference type="Proteomes" id="UP000749559">
    <property type="component" value="Unassembled WGS sequence"/>
</dbReference>
<comment type="caution">
    <text evidence="2">The sequence shown here is derived from an EMBL/GenBank/DDBJ whole genome shotgun (WGS) entry which is preliminary data.</text>
</comment>
<dbReference type="AlphaFoldDB" id="A0A8J1YD23"/>
<dbReference type="Gene3D" id="3.10.250.10">
    <property type="entry name" value="SRCR-like domain"/>
    <property type="match status" value="1"/>
</dbReference>